<name>Q08P29_STIAD</name>
<dbReference type="Proteomes" id="UP000032702">
    <property type="component" value="Unassembled WGS sequence"/>
</dbReference>
<gene>
    <name evidence="2" type="ORF">STIAU_0642</name>
</gene>
<evidence type="ECO:0000313" key="3">
    <source>
        <dbReference type="Proteomes" id="UP000032702"/>
    </source>
</evidence>
<reference evidence="2 3" key="1">
    <citation type="submission" date="2006-04" db="EMBL/GenBank/DDBJ databases">
        <authorList>
            <person name="Nierman W.C."/>
        </authorList>
    </citation>
    <scope>NUCLEOTIDE SEQUENCE [LARGE SCALE GENOMIC DNA]</scope>
    <source>
        <strain evidence="2 3">DW4/3-1</strain>
    </source>
</reference>
<feature type="compositionally biased region" description="Basic and acidic residues" evidence="1">
    <location>
        <begin position="218"/>
        <end position="232"/>
    </location>
</feature>
<feature type="region of interest" description="Disordered" evidence="1">
    <location>
        <begin position="218"/>
        <end position="259"/>
    </location>
</feature>
<protein>
    <submittedName>
        <fullName evidence="2">Uncharacterized protein</fullName>
    </submittedName>
</protein>
<feature type="region of interest" description="Disordered" evidence="1">
    <location>
        <begin position="1"/>
        <end position="25"/>
    </location>
</feature>
<dbReference type="AlphaFoldDB" id="Q08P29"/>
<organism evidence="2 3">
    <name type="scientific">Stigmatella aurantiaca (strain DW4/3-1)</name>
    <dbReference type="NCBI Taxonomy" id="378806"/>
    <lineage>
        <taxon>Bacteria</taxon>
        <taxon>Pseudomonadati</taxon>
        <taxon>Myxococcota</taxon>
        <taxon>Myxococcia</taxon>
        <taxon>Myxococcales</taxon>
        <taxon>Cystobacterineae</taxon>
        <taxon>Archangiaceae</taxon>
        <taxon>Stigmatella</taxon>
    </lineage>
</organism>
<comment type="caution">
    <text evidence="2">The sequence shown here is derived from an EMBL/GenBank/DDBJ whole genome shotgun (WGS) entry which is preliminary data.</text>
</comment>
<evidence type="ECO:0000313" key="2">
    <source>
        <dbReference type="EMBL" id="EAU62236.1"/>
    </source>
</evidence>
<dbReference type="EMBL" id="AAMD01000257">
    <property type="protein sequence ID" value="EAU62236.1"/>
    <property type="molecule type" value="Genomic_DNA"/>
</dbReference>
<feature type="region of interest" description="Disordered" evidence="1">
    <location>
        <begin position="320"/>
        <end position="468"/>
    </location>
</feature>
<feature type="compositionally biased region" description="Low complexity" evidence="1">
    <location>
        <begin position="432"/>
        <end position="453"/>
    </location>
</feature>
<proteinExistence type="predicted"/>
<evidence type="ECO:0000256" key="1">
    <source>
        <dbReference type="SAM" id="MobiDB-lite"/>
    </source>
</evidence>
<feature type="compositionally biased region" description="Basic and acidic residues" evidence="1">
    <location>
        <begin position="365"/>
        <end position="374"/>
    </location>
</feature>
<accession>Q08P29</accession>
<sequence>MGCLPPRPACRARGEQPSSAPAVQGECGDERLAHLAGLEEPVRRVQQVLAIQHLLAQPRRQGPRAQVGPEQRARHRRGHVHLAAAAQHQRHRLAKVVRHLQRRVQRGQQHGHHVRWQPIHPGELRARHAHLAQRPQRAGDIPREQPGQVPQFLRERLVMHRRRQRQGLAEGRRRERLLLHAQRHRLSERGGRGGTRGVLVRHHREHARVVGQARAAAFEEAHHHGPAEHRGALEAQGRPGTHPRRAPGQPLERLGEPLGRLEDDALLPQPREVRRGAAPIHLALADDALAGGQEQLRVVGELPLGEPAARARGEVIRQMGEPREACRGNTPQGKPQGIPDGEPQERRVEPVLALGGSQRHRKREINRGSAEDQPNRAARQRRASASSSGAVPASTPRGNGGRVWYRTPRPRGKPHTQLRVAVAPPIHHRSRAAAPRRTSASPRRSCAPSRGAPRPAPADTGHPRRTSP</sequence>